<dbReference type="Proteomes" id="UP000007881">
    <property type="component" value="Chromosome"/>
</dbReference>
<evidence type="ECO:0000256" key="1">
    <source>
        <dbReference type="ARBA" id="ARBA00003544"/>
    </source>
</evidence>
<dbReference type="GO" id="GO:0006313">
    <property type="term" value="P:DNA transposition"/>
    <property type="evidence" value="ECO:0007669"/>
    <property type="project" value="InterPro"/>
</dbReference>
<feature type="compositionally biased region" description="Basic and acidic residues" evidence="6">
    <location>
        <begin position="213"/>
        <end position="226"/>
    </location>
</feature>
<feature type="domain" description="Transposase InsH N-terminal" evidence="8">
    <location>
        <begin position="16"/>
        <end position="114"/>
    </location>
</feature>
<keyword evidence="12" id="KW-1185">Reference proteome</keyword>
<dbReference type="EMBL" id="AP012338">
    <property type="protein sequence ID" value="BAM05220.1"/>
    <property type="molecule type" value="Genomic_DNA"/>
</dbReference>
<evidence type="ECO:0000259" key="7">
    <source>
        <dbReference type="Pfam" id="PF01609"/>
    </source>
</evidence>
<dbReference type="AlphaFoldDB" id="I0IIY2"/>
<evidence type="ECO:0000256" key="6">
    <source>
        <dbReference type="SAM" id="MobiDB-lite"/>
    </source>
</evidence>
<dbReference type="EMBL" id="AP012338">
    <property type="protein sequence ID" value="BAM05179.1"/>
    <property type="molecule type" value="Genomic_DNA"/>
</dbReference>
<name>I0IIY2_PHYMF</name>
<evidence type="ECO:0000313" key="11">
    <source>
        <dbReference type="EMBL" id="BAM05220.1"/>
    </source>
</evidence>
<dbReference type="KEGG" id="phm:PSMK_21830"/>
<protein>
    <submittedName>
        <fullName evidence="11">Putative transposase for insertion sequence element</fullName>
    </submittedName>
</protein>
<dbReference type="NCBIfam" id="NF033581">
    <property type="entry name" value="transpos_IS5_4"/>
    <property type="match status" value="1"/>
</dbReference>
<dbReference type="GO" id="GO:0003677">
    <property type="term" value="F:DNA binding"/>
    <property type="evidence" value="ECO:0007669"/>
    <property type="project" value="UniProtKB-KW"/>
</dbReference>
<evidence type="ECO:0000313" key="10">
    <source>
        <dbReference type="EMBL" id="BAM05179.1"/>
    </source>
</evidence>
<evidence type="ECO:0000313" key="9">
    <source>
        <dbReference type="EMBL" id="BAM04342.1"/>
    </source>
</evidence>
<feature type="compositionally biased region" description="Basic and acidic residues" evidence="6">
    <location>
        <begin position="299"/>
        <end position="314"/>
    </location>
</feature>
<feature type="region of interest" description="Disordered" evidence="6">
    <location>
        <begin position="167"/>
        <end position="234"/>
    </location>
</feature>
<organism evidence="11 12">
    <name type="scientific">Phycisphaera mikurensis (strain NBRC 102666 / KCTC 22515 / FYK2301M01)</name>
    <dbReference type="NCBI Taxonomy" id="1142394"/>
    <lineage>
        <taxon>Bacteria</taxon>
        <taxon>Pseudomonadati</taxon>
        <taxon>Planctomycetota</taxon>
        <taxon>Phycisphaerae</taxon>
        <taxon>Phycisphaerales</taxon>
        <taxon>Phycisphaeraceae</taxon>
        <taxon>Phycisphaera</taxon>
    </lineage>
</organism>
<evidence type="ECO:0000256" key="2">
    <source>
        <dbReference type="ARBA" id="ARBA00010075"/>
    </source>
</evidence>
<comment type="similarity">
    <text evidence="2">Belongs to the transposase 11 family.</text>
</comment>
<proteinExistence type="inferred from homology"/>
<dbReference type="PATRIC" id="fig|1142394.8.peg.2254"/>
<evidence type="ECO:0000313" key="12">
    <source>
        <dbReference type="Proteomes" id="UP000007881"/>
    </source>
</evidence>
<dbReference type="Pfam" id="PF05598">
    <property type="entry name" value="DUF772"/>
    <property type="match status" value="1"/>
</dbReference>
<dbReference type="PANTHER" id="PTHR35604">
    <property type="entry name" value="TRANSPOSASE INSH FOR INSERTION SEQUENCE ELEMENT IS5A-RELATED"/>
    <property type="match status" value="1"/>
</dbReference>
<sequence length="400" mass="44380">MRGRVASSSPMFFAIDLEERIRPDHPLRPIRRIVDRILGDMTADFDAAYADVGRPGVPPERLLKLMLLQALYGVSSEAKLFDRLDTDLVFRWFCGMDPAEPVPAATAFTHNRDRLIKHKLAEKFFTAVTKLAIDTGKVSTEHFSVDGTLIESHGSIKSFVPNATADAAQARKQHCGGDDQDHDKGPGGTGGFKSRNPEQDFHGQKRSNATHRSVTDPEAKLYRKGDGQPAKLSHMGHLLVDNRSGIIVGMKLSEANGFAERETALELVDTLKTTHGISARTVGADAGYDAGAFLRELEDRGATPHVAPSRERRPGGRRGPKKADRPKLAARLRNFRRKLRDRGYAISQRKRKKVEEPFGWLKSHALLSKARLVGRERIQQQWHIAAAGLTLVRLRNLMAA</sequence>
<evidence type="ECO:0000256" key="4">
    <source>
        <dbReference type="ARBA" id="ARBA00023125"/>
    </source>
</evidence>
<reference evidence="11 12" key="1">
    <citation type="submission" date="2012-02" db="EMBL/GenBank/DDBJ databases">
        <title>Complete genome sequence of Phycisphaera mikurensis NBRC 102666.</title>
        <authorList>
            <person name="Ankai A."/>
            <person name="Hosoyama A."/>
            <person name="Terui Y."/>
            <person name="Sekine M."/>
            <person name="Fukai R."/>
            <person name="Kato Y."/>
            <person name="Nakamura S."/>
            <person name="Yamada-Narita S."/>
            <person name="Kawakoshi A."/>
            <person name="Fukunaga Y."/>
            <person name="Yamazaki S."/>
            <person name="Fujita N."/>
        </authorList>
    </citation>
    <scope>NUCLEOTIDE SEQUENCE [LARGE SCALE GENOMIC DNA]</scope>
    <source>
        <strain evidence="11">NBRC 102666</strain>
        <strain evidence="12">NBRC 102666 / KCTC 22515 / FYK2301M01</strain>
    </source>
</reference>
<evidence type="ECO:0000256" key="3">
    <source>
        <dbReference type="ARBA" id="ARBA00022578"/>
    </source>
</evidence>
<dbReference type="GO" id="GO:0004803">
    <property type="term" value="F:transposase activity"/>
    <property type="evidence" value="ECO:0007669"/>
    <property type="project" value="InterPro"/>
</dbReference>
<keyword evidence="5" id="KW-0233">DNA recombination</keyword>
<dbReference type="eggNOG" id="COG3039">
    <property type="taxonomic scope" value="Bacteria"/>
</dbReference>
<dbReference type="HOGENOM" id="CLU_021293_3_2_0"/>
<dbReference type="InterPro" id="IPR008490">
    <property type="entry name" value="Transposase_InsH_N"/>
</dbReference>
<evidence type="ECO:0000256" key="5">
    <source>
        <dbReference type="ARBA" id="ARBA00023172"/>
    </source>
</evidence>
<comment type="function">
    <text evidence="1">Involved in the transposition of the insertion sequence IS5.</text>
</comment>
<dbReference type="KEGG" id="phm:PSMK_30610"/>
<dbReference type="RefSeq" id="WP_014437560.1">
    <property type="nucleotide sequence ID" value="NC_017080.1"/>
</dbReference>
<gene>
    <name evidence="9" type="ordered locus">PSMK_21830</name>
    <name evidence="10" type="ordered locus">PSMK_30200</name>
    <name evidence="11" type="ordered locus">PSMK_30610</name>
</gene>
<feature type="compositionally biased region" description="Basic and acidic residues" evidence="6">
    <location>
        <begin position="175"/>
        <end position="185"/>
    </location>
</feature>
<dbReference type="OrthoDB" id="106677at2"/>
<keyword evidence="4" id="KW-0238">DNA-binding</keyword>
<dbReference type="KEGG" id="phm:PSMK_30200"/>
<accession>I0IIY2</accession>
<feature type="domain" description="Transposase IS4-like" evidence="7">
    <location>
        <begin position="235"/>
        <end position="388"/>
    </location>
</feature>
<dbReference type="Pfam" id="PF01609">
    <property type="entry name" value="DDE_Tnp_1"/>
    <property type="match status" value="1"/>
</dbReference>
<dbReference type="InterPro" id="IPR047959">
    <property type="entry name" value="Transpos_IS5"/>
</dbReference>
<dbReference type="PANTHER" id="PTHR35604:SF2">
    <property type="entry name" value="TRANSPOSASE INSH FOR INSERTION SEQUENCE ELEMENT IS5A-RELATED"/>
    <property type="match status" value="1"/>
</dbReference>
<dbReference type="STRING" id="1142394.PSMK_21830"/>
<dbReference type="EMBL" id="AP012338">
    <property type="protein sequence ID" value="BAM04342.1"/>
    <property type="molecule type" value="Genomic_DNA"/>
</dbReference>
<evidence type="ECO:0000259" key="8">
    <source>
        <dbReference type="Pfam" id="PF05598"/>
    </source>
</evidence>
<dbReference type="InterPro" id="IPR002559">
    <property type="entry name" value="Transposase_11"/>
</dbReference>
<feature type="region of interest" description="Disordered" evidence="6">
    <location>
        <begin position="299"/>
        <end position="327"/>
    </location>
</feature>
<keyword evidence="3" id="KW-0815">Transposition</keyword>